<dbReference type="Proteomes" id="UP000321617">
    <property type="component" value="Unassembled WGS sequence"/>
</dbReference>
<keyword evidence="1" id="KW-0732">Signal</keyword>
<name>A0A562V9K7_9ACTN</name>
<dbReference type="EMBL" id="VLLL01000005">
    <property type="protein sequence ID" value="TWJ14566.1"/>
    <property type="molecule type" value="Genomic_DNA"/>
</dbReference>
<dbReference type="AlphaFoldDB" id="A0A562V9K7"/>
<sequence length="282" mass="31574">MTRIRTGARAALTTLAVLAATSMAWAAPAAGSVATPPHTAAVVEAEARETDARTVEERYGIPVENQRKFQAYVDRSGYVLDIRPTNPESVRWLRQGGLPKPQFLKSKTINSVDVRLGAERGMEGTVGYFLPTLPPRDSVPEGEWEKVQARYMQRWDEYHELESKMRHLEEDGVVKVAGGVVYGYDDKGDLKPYTGDHDLFHVRDRSGAPLPEAEYDKAINEMIALDMGVMHGAHMYWHPTTEFERRIYQKIVDQHQPGGEPLVRFAPHSAMYLVDAQTPVSA</sequence>
<evidence type="ECO:0000313" key="2">
    <source>
        <dbReference type="EMBL" id="TWJ14566.1"/>
    </source>
</evidence>
<reference evidence="2 3" key="1">
    <citation type="journal article" date="2013" name="Stand. Genomic Sci.">
        <title>Genomic Encyclopedia of Type Strains, Phase I: The one thousand microbial genomes (KMG-I) project.</title>
        <authorList>
            <person name="Kyrpides N.C."/>
            <person name="Woyke T."/>
            <person name="Eisen J.A."/>
            <person name="Garrity G."/>
            <person name="Lilburn T.G."/>
            <person name="Beck B.J."/>
            <person name="Whitman W.B."/>
            <person name="Hugenholtz P."/>
            <person name="Klenk H.P."/>
        </authorList>
    </citation>
    <scope>NUCLEOTIDE SEQUENCE [LARGE SCALE GENOMIC DNA]</scope>
    <source>
        <strain evidence="2 3">DSM 45044</strain>
    </source>
</reference>
<feature type="signal peptide" evidence="1">
    <location>
        <begin position="1"/>
        <end position="26"/>
    </location>
</feature>
<evidence type="ECO:0000313" key="3">
    <source>
        <dbReference type="Proteomes" id="UP000321617"/>
    </source>
</evidence>
<dbReference type="InterPro" id="IPR035099">
    <property type="entry name" value="Anthrax_toxin_C-terminal"/>
</dbReference>
<gene>
    <name evidence="2" type="ORF">LX16_0251</name>
</gene>
<keyword evidence="3" id="KW-1185">Reference proteome</keyword>
<dbReference type="OrthoDB" id="1215854at2"/>
<comment type="caution">
    <text evidence="2">The sequence shown here is derived from an EMBL/GenBank/DDBJ whole genome shotgun (WGS) entry which is preliminary data.</text>
</comment>
<evidence type="ECO:0000256" key="1">
    <source>
        <dbReference type="SAM" id="SignalP"/>
    </source>
</evidence>
<protein>
    <submittedName>
        <fullName evidence="2">Uncharacterized protein</fullName>
    </submittedName>
</protein>
<feature type="chain" id="PRO_5022168094" evidence="1">
    <location>
        <begin position="27"/>
        <end position="282"/>
    </location>
</feature>
<proteinExistence type="predicted"/>
<organism evidence="2 3">
    <name type="scientific">Stackebrandtia albiflava</name>
    <dbReference type="NCBI Taxonomy" id="406432"/>
    <lineage>
        <taxon>Bacteria</taxon>
        <taxon>Bacillati</taxon>
        <taxon>Actinomycetota</taxon>
        <taxon>Actinomycetes</taxon>
        <taxon>Glycomycetales</taxon>
        <taxon>Glycomycetaceae</taxon>
        <taxon>Stackebrandtia</taxon>
    </lineage>
</organism>
<accession>A0A562V9K7</accession>
<dbReference type="RefSeq" id="WP_147131793.1">
    <property type="nucleotide sequence ID" value="NZ_BAABIJ010000001.1"/>
</dbReference>
<dbReference type="SUPFAM" id="SSF81298">
    <property type="entry name" value="Adenylylcyclase toxin (the edema factor)"/>
    <property type="match status" value="1"/>
</dbReference>